<sequence>MKLIISVLLCSLMLSPCIASSSYADKATETGAKLVDEYTKASSKGKQRFITELQILTHKNPENSNVRKMYANVLLADKQYQSGLQQIEIINKKYGTPSFLLTACMVKERLNMPFNGCYKDIIRIMDKNNVKDVNYLTALFFASDPRFDEERRKQLRADEISGEQAAYYNLSREDFLLNLYPSP</sequence>
<accession>A0A9X2WAT9</accession>
<feature type="chain" id="PRO_5040807408" evidence="1">
    <location>
        <begin position="20"/>
        <end position="183"/>
    </location>
</feature>
<evidence type="ECO:0000313" key="2">
    <source>
        <dbReference type="EMBL" id="MCT4703930.1"/>
    </source>
</evidence>
<name>A0A9X2WAT9_9ENTR</name>
<organism evidence="2 3">
    <name type="scientific">Dryocola boscaweniae</name>
    <dbReference type="NCBI Taxonomy" id="2925397"/>
    <lineage>
        <taxon>Bacteria</taxon>
        <taxon>Pseudomonadati</taxon>
        <taxon>Pseudomonadota</taxon>
        <taxon>Gammaproteobacteria</taxon>
        <taxon>Enterobacterales</taxon>
        <taxon>Enterobacteriaceae</taxon>
        <taxon>Dryocola</taxon>
    </lineage>
</organism>
<keyword evidence="3" id="KW-1185">Reference proteome</keyword>
<comment type="caution">
    <text evidence="2">The sequence shown here is derived from an EMBL/GenBank/DDBJ whole genome shotgun (WGS) entry which is preliminary data.</text>
</comment>
<evidence type="ECO:0000313" key="3">
    <source>
        <dbReference type="Proteomes" id="UP001150641"/>
    </source>
</evidence>
<dbReference type="EMBL" id="JALHAP010000082">
    <property type="protein sequence ID" value="MCT4703930.1"/>
    <property type="molecule type" value="Genomic_DNA"/>
</dbReference>
<proteinExistence type="predicted"/>
<feature type="signal peptide" evidence="1">
    <location>
        <begin position="1"/>
        <end position="19"/>
    </location>
</feature>
<protein>
    <submittedName>
        <fullName evidence="2">Uncharacterized protein</fullName>
    </submittedName>
</protein>
<dbReference type="RefSeq" id="WP_271124611.1">
    <property type="nucleotide sequence ID" value="NZ_JALHAN010000069.1"/>
</dbReference>
<dbReference type="Proteomes" id="UP001150641">
    <property type="component" value="Unassembled WGS sequence"/>
</dbReference>
<reference evidence="2" key="1">
    <citation type="submission" date="2022-03" db="EMBL/GenBank/DDBJ databases">
        <title>Proposal of a novel genus Dryocolo and two novel species.</title>
        <authorList>
            <person name="Maddock D.W."/>
            <person name="Brady C.L."/>
            <person name="Denman S."/>
            <person name="Arnold D."/>
        </authorList>
    </citation>
    <scope>NUCLEOTIDE SEQUENCE</scope>
    <source>
        <strain evidence="2">H6W4</strain>
    </source>
</reference>
<evidence type="ECO:0000256" key="1">
    <source>
        <dbReference type="SAM" id="SignalP"/>
    </source>
</evidence>
<gene>
    <name evidence="2" type="ORF">MUA00_19310</name>
</gene>
<keyword evidence="1" id="KW-0732">Signal</keyword>
<dbReference type="AlphaFoldDB" id="A0A9X2WAT9"/>